<reference evidence="1" key="1">
    <citation type="submission" date="2022-08" db="UniProtKB">
        <authorList>
            <consortium name="EnsemblMetazoa"/>
        </authorList>
    </citation>
    <scope>IDENTIFICATION</scope>
    <source>
        <strain evidence="1">EBRO</strain>
    </source>
</reference>
<dbReference type="VEuPathDB" id="VectorBase:AATE011531"/>
<name>A0A182J540_ANOAO</name>
<accession>A0A182J540</accession>
<sequence>MTPTALATFGSIVLESMKIVWFLMPPPPMMVSYVLATISLFGSIVTTKSDALANSATLSLLAIGPPMLPSPMKPTFLGPLLNERINRSDSSFSCCCCWLAPRDRTRKAIFLKVTQINSIFTSTGDGTGKSNGLNGENDPDGTLFCTILACEPSSRRFELPFRCLGEVE</sequence>
<dbReference type="AlphaFoldDB" id="A0A182J540"/>
<proteinExistence type="predicted"/>
<dbReference type="EnsemblMetazoa" id="AATE011531-RA">
    <property type="protein sequence ID" value="AATE011531-PA.1"/>
    <property type="gene ID" value="AATE011531"/>
</dbReference>
<protein>
    <submittedName>
        <fullName evidence="1">Uncharacterized protein</fullName>
    </submittedName>
</protein>
<evidence type="ECO:0000313" key="1">
    <source>
        <dbReference type="EnsemblMetazoa" id="AATE011531-PA.1"/>
    </source>
</evidence>
<organism evidence="1">
    <name type="scientific">Anopheles atroparvus</name>
    <name type="common">European mosquito</name>
    <dbReference type="NCBI Taxonomy" id="41427"/>
    <lineage>
        <taxon>Eukaryota</taxon>
        <taxon>Metazoa</taxon>
        <taxon>Ecdysozoa</taxon>
        <taxon>Arthropoda</taxon>
        <taxon>Hexapoda</taxon>
        <taxon>Insecta</taxon>
        <taxon>Pterygota</taxon>
        <taxon>Neoptera</taxon>
        <taxon>Endopterygota</taxon>
        <taxon>Diptera</taxon>
        <taxon>Nematocera</taxon>
        <taxon>Culicoidea</taxon>
        <taxon>Culicidae</taxon>
        <taxon>Anophelinae</taxon>
        <taxon>Anopheles</taxon>
    </lineage>
</organism>